<proteinExistence type="predicted"/>
<dbReference type="EMBL" id="HBUF01439138">
    <property type="protein sequence ID" value="CAG6742762.1"/>
    <property type="molecule type" value="Transcribed_RNA"/>
</dbReference>
<evidence type="ECO:0000313" key="1">
    <source>
        <dbReference type="EMBL" id="CAG6742762.1"/>
    </source>
</evidence>
<name>A0A8D8ZAV9_9HEMI</name>
<dbReference type="AlphaFoldDB" id="A0A8D8ZAV9"/>
<accession>A0A8D8ZAV9</accession>
<reference evidence="1" key="1">
    <citation type="submission" date="2021-05" db="EMBL/GenBank/DDBJ databases">
        <authorList>
            <person name="Alioto T."/>
            <person name="Alioto T."/>
            <person name="Gomez Garrido J."/>
        </authorList>
    </citation>
    <scope>NUCLEOTIDE SEQUENCE</scope>
</reference>
<protein>
    <submittedName>
        <fullName evidence="1">Uncharacterized protein</fullName>
    </submittedName>
</protein>
<organism evidence="1">
    <name type="scientific">Cacopsylla melanoneura</name>
    <dbReference type="NCBI Taxonomy" id="428564"/>
    <lineage>
        <taxon>Eukaryota</taxon>
        <taxon>Metazoa</taxon>
        <taxon>Ecdysozoa</taxon>
        <taxon>Arthropoda</taxon>
        <taxon>Hexapoda</taxon>
        <taxon>Insecta</taxon>
        <taxon>Pterygota</taxon>
        <taxon>Neoptera</taxon>
        <taxon>Paraneoptera</taxon>
        <taxon>Hemiptera</taxon>
        <taxon>Sternorrhyncha</taxon>
        <taxon>Psylloidea</taxon>
        <taxon>Psyllidae</taxon>
        <taxon>Psyllinae</taxon>
        <taxon>Cacopsylla</taxon>
    </lineage>
</organism>
<sequence>MASRFPVWPSLVYIHRVNEKSAQNYIQRLSSGGDEERNQEKQGRQFFKKMKMSSLSENCCRYHYFELNIVPALLQVCQSHFSSLPPIPLFLALSLFSFLSTFHNYIPGASCLSFLSS</sequence>